<dbReference type="RefSeq" id="WP_125478415.1">
    <property type="nucleotide sequence ID" value="NZ_RSFW01000003.1"/>
</dbReference>
<sequence length="247" mass="28265">MKKSSILILGTDHFSSQNNGDLFMTEKENMLSETKQVELNEVITCLKGYRPTKVALEVLKENDVELNRQYTSYVKGDYRLTINEVDQIGFRLAKECDLQGVHAVDWNKDQDGVPDFNELGGLVESDEYKAFLKLGQELTDTSNSYAQNHTVKDFFLWLNDPVNILRGQEIYMKLALVGSESNPAGAMWTAKYWYYRNLLIYKNLVSLIDSSDERIFALYGAGHLHLLLQFIKEGGLFEVEYVSDYLG</sequence>
<dbReference type="AlphaFoldDB" id="A0A3R9F3D4"/>
<comment type="caution">
    <text evidence="1">The sequence shown here is derived from an EMBL/GenBank/DDBJ whole genome shotgun (WGS) entry which is preliminary data.</text>
</comment>
<protein>
    <submittedName>
        <fullName evidence="1">Uncharacterized protein</fullName>
    </submittedName>
</protein>
<dbReference type="Proteomes" id="UP000279911">
    <property type="component" value="Unassembled WGS sequence"/>
</dbReference>
<reference evidence="2" key="1">
    <citation type="submission" date="2018-12" db="EMBL/GenBank/DDBJ databases">
        <title>Bacillus chawlae sp. nov., Bacillus glennii sp. nov., and Bacillus saganii sp. nov. Isolated from the Vehicle Assembly Building at Kennedy Space Center where the Viking Spacecraft were Assembled.</title>
        <authorList>
            <person name="Seuylemezian A."/>
            <person name="Vaishampayan P."/>
        </authorList>
    </citation>
    <scope>NUCLEOTIDE SEQUENCE [LARGE SCALE GENOMIC DNA]</scope>
    <source>
        <strain evidence="2">DSM 13966</strain>
    </source>
</reference>
<dbReference type="OrthoDB" id="2080342at2"/>
<dbReference type="InterPro" id="IPR043749">
    <property type="entry name" value="DUF5694"/>
</dbReference>
<proteinExistence type="predicted"/>
<accession>A0A3R9F3D4</accession>
<organism evidence="1 2">
    <name type="scientific">Mesobacillus subterraneus</name>
    <dbReference type="NCBI Taxonomy" id="285983"/>
    <lineage>
        <taxon>Bacteria</taxon>
        <taxon>Bacillati</taxon>
        <taxon>Bacillota</taxon>
        <taxon>Bacilli</taxon>
        <taxon>Bacillales</taxon>
        <taxon>Bacillaceae</taxon>
        <taxon>Mesobacillus</taxon>
    </lineage>
</organism>
<evidence type="ECO:0000313" key="1">
    <source>
        <dbReference type="EMBL" id="RSD28982.1"/>
    </source>
</evidence>
<gene>
    <name evidence="1" type="ORF">EJA10_02400</name>
</gene>
<evidence type="ECO:0000313" key="2">
    <source>
        <dbReference type="Proteomes" id="UP000279911"/>
    </source>
</evidence>
<dbReference type="Pfam" id="PF18950">
    <property type="entry name" value="DUF5694"/>
    <property type="match status" value="1"/>
</dbReference>
<dbReference type="EMBL" id="RSFW01000003">
    <property type="protein sequence ID" value="RSD28982.1"/>
    <property type="molecule type" value="Genomic_DNA"/>
</dbReference>
<name>A0A3R9F3D4_9BACI</name>